<proteinExistence type="predicted"/>
<organism evidence="1 2">
    <name type="scientific">Albimonas donghaensis</name>
    <dbReference type="NCBI Taxonomy" id="356660"/>
    <lineage>
        <taxon>Bacteria</taxon>
        <taxon>Pseudomonadati</taxon>
        <taxon>Pseudomonadota</taxon>
        <taxon>Alphaproteobacteria</taxon>
        <taxon>Rhodobacterales</taxon>
        <taxon>Paracoccaceae</taxon>
        <taxon>Albimonas</taxon>
    </lineage>
</organism>
<dbReference type="Pfam" id="PF05354">
    <property type="entry name" value="Phage_attach"/>
    <property type="match status" value="1"/>
</dbReference>
<evidence type="ECO:0008006" key="3">
    <source>
        <dbReference type="Google" id="ProtNLM"/>
    </source>
</evidence>
<sequence length="103" mass="11068">MTVFDRAVDRLFADPNLGLAAHRVDGLGGQSSIRILRRRPDELTTWGGASLVTDADLIEVRVSEAPNLAAGDMLVIAGEAFRVVGEPQRDADRLVWSAQVSPA</sequence>
<keyword evidence="2" id="KW-1185">Reference proteome</keyword>
<protein>
    <recommendedName>
        <fullName evidence="3">Head-tail adaptor</fullName>
    </recommendedName>
</protein>
<dbReference type="GO" id="GO:0019068">
    <property type="term" value="P:virion assembly"/>
    <property type="evidence" value="ECO:0007669"/>
    <property type="project" value="InterPro"/>
</dbReference>
<accession>A0A1H3FH33</accession>
<dbReference type="OrthoDB" id="8410231at2"/>
<dbReference type="AlphaFoldDB" id="A0A1H3FH33"/>
<gene>
    <name evidence="1" type="ORF">SAMN05444336_112116</name>
</gene>
<dbReference type="InterPro" id="IPR008018">
    <property type="entry name" value="Phage_tail_attach_FII"/>
</dbReference>
<evidence type="ECO:0000313" key="2">
    <source>
        <dbReference type="Proteomes" id="UP000199118"/>
    </source>
</evidence>
<dbReference type="EMBL" id="FNMZ01000012">
    <property type="protein sequence ID" value="SDX90311.1"/>
    <property type="molecule type" value="Genomic_DNA"/>
</dbReference>
<evidence type="ECO:0000313" key="1">
    <source>
        <dbReference type="EMBL" id="SDX90311.1"/>
    </source>
</evidence>
<dbReference type="RefSeq" id="WP_092685303.1">
    <property type="nucleotide sequence ID" value="NZ_FNMZ01000012.1"/>
</dbReference>
<dbReference type="STRING" id="356660.SAMN05444336_112116"/>
<reference evidence="1 2" key="1">
    <citation type="submission" date="2016-10" db="EMBL/GenBank/DDBJ databases">
        <authorList>
            <person name="de Groot N.N."/>
        </authorList>
    </citation>
    <scope>NUCLEOTIDE SEQUENCE [LARGE SCALE GENOMIC DNA]</scope>
    <source>
        <strain evidence="1 2">DSM 17890</strain>
    </source>
</reference>
<name>A0A1H3FH33_9RHOB</name>
<dbReference type="Proteomes" id="UP000199118">
    <property type="component" value="Unassembled WGS sequence"/>
</dbReference>